<dbReference type="SUPFAM" id="SSF50998">
    <property type="entry name" value="Quinoprotein alcohol dehydrogenase-like"/>
    <property type="match status" value="1"/>
</dbReference>
<evidence type="ECO:0000256" key="2">
    <source>
        <dbReference type="SAM" id="SignalP"/>
    </source>
</evidence>
<dbReference type="Proteomes" id="UP001388259">
    <property type="component" value="Unassembled WGS sequence"/>
</dbReference>
<sequence>MKRNLIASLVLTFITVSLYAQDPNILWQRTIGGSDWDQPSFISKTNDGGFVVGGFSESNISGEKTENSRGGYDYWVVKFDNSGNIQWQKTLGGDQDDYLRKIIQISDDGYIVLGYSSSGISGDKTENSQGGTDYWILKLDVSGNIMWQKTIGSDDNDTVADVEQAADGGFLIGGTASSGVSGDKTVVGDVWILKLDVNGNIQWQKGYDFFANSNLSNARLTDDGGFIIAGSGTGGIFSDYVVSKLNMNGNSVWEKIYGGDGEDYLTNLILTDDGGYMVIGQSNSDASGDKTEDSQGYQDYWVLKLDSAGNIVWQNTIGGDSGDIPLTVIESSDGGYFISGSSLSNISGDKTDNTFEDSQSFWIMKLNSVGIIEWQNDIDGSLGERLPKAIQNDDGSFMICGQSSSNISGDKTENSRGEADFWIIKHAATLGLEDNSFLKAISLYPNPTKNTLQLNTQDKTINQINIYTMTGSKVLQLDVETVSPTVDVSSLASGVYYIQVYSGKDVALKKFLKE</sequence>
<dbReference type="RefSeq" id="WP_342686917.1">
    <property type="nucleotide sequence ID" value="NZ_JAZBJM010000002.1"/>
</dbReference>
<dbReference type="PANTHER" id="PTHR42754:SF1">
    <property type="entry name" value="LIPOPROTEIN"/>
    <property type="match status" value="1"/>
</dbReference>
<evidence type="ECO:0000259" key="3">
    <source>
        <dbReference type="Pfam" id="PF18962"/>
    </source>
</evidence>
<dbReference type="InterPro" id="IPR026444">
    <property type="entry name" value="Secre_tail"/>
</dbReference>
<feature type="signal peptide" evidence="2">
    <location>
        <begin position="1"/>
        <end position="20"/>
    </location>
</feature>
<proteinExistence type="predicted"/>
<dbReference type="EMBL" id="JAZBJM010000002">
    <property type="protein sequence ID" value="MEM0517758.1"/>
    <property type="molecule type" value="Genomic_DNA"/>
</dbReference>
<keyword evidence="7" id="KW-1185">Reference proteome</keyword>
<evidence type="ECO:0000313" key="6">
    <source>
        <dbReference type="Proteomes" id="UP001388259"/>
    </source>
</evidence>
<evidence type="ECO:0000313" key="7">
    <source>
        <dbReference type="Proteomes" id="UP001390963"/>
    </source>
</evidence>
<dbReference type="AlphaFoldDB" id="A0AB35YNZ3"/>
<evidence type="ECO:0000256" key="1">
    <source>
        <dbReference type="ARBA" id="ARBA00022729"/>
    </source>
</evidence>
<dbReference type="Proteomes" id="UP001390963">
    <property type="component" value="Unassembled WGS sequence"/>
</dbReference>
<reference evidence="4 7" key="1">
    <citation type="submission" date="2024-01" db="EMBL/GenBank/DDBJ databases">
        <title>Aequorivita flavus sp. nov., isolated from deep-sea sediment.</title>
        <authorList>
            <person name="Chen X."/>
        </authorList>
    </citation>
    <scope>NUCLEOTIDE SEQUENCE</scope>
    <source>
        <strain evidence="4">MCCC 1A16923</strain>
        <strain evidence="5 7">MCCC 1A16935</strain>
    </source>
</reference>
<dbReference type="PANTHER" id="PTHR42754">
    <property type="entry name" value="ENDOGLUCANASE"/>
    <property type="match status" value="1"/>
</dbReference>
<dbReference type="Pfam" id="PF18962">
    <property type="entry name" value="Por_Secre_tail"/>
    <property type="match status" value="1"/>
</dbReference>
<dbReference type="InterPro" id="IPR011047">
    <property type="entry name" value="Quinoprotein_ADH-like_sf"/>
</dbReference>
<protein>
    <submittedName>
        <fullName evidence="4">T9SS type A sorting domain-containing protein</fullName>
    </submittedName>
</protein>
<feature type="chain" id="PRO_5044304082" evidence="2">
    <location>
        <begin position="21"/>
        <end position="514"/>
    </location>
</feature>
<comment type="caution">
    <text evidence="4">The sequence shown here is derived from an EMBL/GenBank/DDBJ whole genome shotgun (WGS) entry which is preliminary data.</text>
</comment>
<evidence type="ECO:0000313" key="5">
    <source>
        <dbReference type="EMBL" id="MEM0572435.1"/>
    </source>
</evidence>
<organism evidence="4 6">
    <name type="scientific">Aequorivita flava</name>
    <dbReference type="NCBI Taxonomy" id="3114371"/>
    <lineage>
        <taxon>Bacteria</taxon>
        <taxon>Pseudomonadati</taxon>
        <taxon>Bacteroidota</taxon>
        <taxon>Flavobacteriia</taxon>
        <taxon>Flavobacteriales</taxon>
        <taxon>Flavobacteriaceae</taxon>
        <taxon>Aequorivita</taxon>
    </lineage>
</organism>
<dbReference type="EMBL" id="JBANCF010000002">
    <property type="protein sequence ID" value="MEM0572435.1"/>
    <property type="molecule type" value="Genomic_DNA"/>
</dbReference>
<gene>
    <name evidence="5" type="ORF">VZD24_02805</name>
    <name evidence="4" type="ORF">VZD85_05300</name>
</gene>
<accession>A0AB35YNZ3</accession>
<name>A0AB35YNZ3_9FLAO</name>
<evidence type="ECO:0000313" key="4">
    <source>
        <dbReference type="EMBL" id="MEM0517758.1"/>
    </source>
</evidence>
<dbReference type="NCBIfam" id="TIGR04183">
    <property type="entry name" value="Por_Secre_tail"/>
    <property type="match status" value="1"/>
</dbReference>
<feature type="domain" description="Secretion system C-terminal sorting" evidence="3">
    <location>
        <begin position="443"/>
        <end position="511"/>
    </location>
</feature>
<keyword evidence="1 2" id="KW-0732">Signal</keyword>